<feature type="binding site" evidence="10">
    <location>
        <position position="35"/>
    </location>
    <ligand>
        <name>NAD(+)</name>
        <dbReference type="ChEBI" id="CHEBI:57540"/>
    </ligand>
</feature>
<dbReference type="PANTHER" id="PTHR43750">
    <property type="entry name" value="UDP-GLUCOSE 6-DEHYDROGENASE TUAD"/>
    <property type="match status" value="1"/>
</dbReference>
<keyword evidence="5 7" id="KW-0520">NAD</keyword>
<evidence type="ECO:0000256" key="7">
    <source>
        <dbReference type="PIRNR" id="PIRNR000124"/>
    </source>
</evidence>
<dbReference type="Pfam" id="PF03721">
    <property type="entry name" value="UDPG_MGDP_dh_N"/>
    <property type="match status" value="1"/>
</dbReference>
<evidence type="ECO:0000256" key="9">
    <source>
        <dbReference type="PIRSR" id="PIRSR500134-2"/>
    </source>
</evidence>
<feature type="binding site" evidence="10">
    <location>
        <position position="30"/>
    </location>
    <ligand>
        <name>NAD(+)</name>
        <dbReference type="ChEBI" id="CHEBI:57540"/>
    </ligand>
</feature>
<feature type="binding site" evidence="10">
    <location>
        <position position="330"/>
    </location>
    <ligand>
        <name>NAD(+)</name>
        <dbReference type="ChEBI" id="CHEBI:57540"/>
    </ligand>
</feature>
<dbReference type="SUPFAM" id="SSF48179">
    <property type="entry name" value="6-phosphogluconate dehydrogenase C-terminal domain-like"/>
    <property type="match status" value="1"/>
</dbReference>
<evidence type="ECO:0000256" key="6">
    <source>
        <dbReference type="ARBA" id="ARBA00047473"/>
    </source>
</evidence>
<feature type="binding site" evidence="10">
    <location>
        <position position="126"/>
    </location>
    <ligand>
        <name>NAD(+)</name>
        <dbReference type="ChEBI" id="CHEBI:57540"/>
    </ligand>
</feature>
<comment type="similarity">
    <text evidence="2 7">Belongs to the UDP-glucose/GDP-mannose dehydrogenase family.</text>
</comment>
<name>A0A2R6CEL2_9ARCH</name>
<dbReference type="InterPro" id="IPR008927">
    <property type="entry name" value="6-PGluconate_DH-like_C_sf"/>
</dbReference>
<dbReference type="Gene3D" id="1.20.5.170">
    <property type="match status" value="1"/>
</dbReference>
<dbReference type="Pfam" id="PF03720">
    <property type="entry name" value="UDPG_MGDP_dh_C"/>
    <property type="match status" value="1"/>
</dbReference>
<feature type="binding site" evidence="9">
    <location>
        <begin position="246"/>
        <end position="250"/>
    </location>
    <ligand>
        <name>substrate</name>
    </ligand>
</feature>
<comment type="caution">
    <text evidence="12">The sequence shown here is derived from an EMBL/GenBank/DDBJ whole genome shotgun (WGS) entry which is preliminary data.</text>
</comment>
<feature type="binding site" evidence="9">
    <location>
        <position position="254"/>
    </location>
    <ligand>
        <name>substrate</name>
    </ligand>
</feature>
<feature type="active site" description="Nucleophile" evidence="8">
    <location>
        <position position="257"/>
    </location>
</feature>
<dbReference type="Gene3D" id="3.40.50.720">
    <property type="entry name" value="NAD(P)-binding Rossmann-like Domain"/>
    <property type="match status" value="2"/>
</dbReference>
<keyword evidence="4 7" id="KW-0560">Oxidoreductase</keyword>
<dbReference type="EMBL" id="NEXF01000012">
    <property type="protein sequence ID" value="PSO09261.1"/>
    <property type="molecule type" value="Genomic_DNA"/>
</dbReference>
<dbReference type="SUPFAM" id="SSF52413">
    <property type="entry name" value="UDP-glucose/GDP-mannose dehydrogenase C-terminal domain"/>
    <property type="match status" value="1"/>
</dbReference>
<dbReference type="PIRSF" id="PIRSF000124">
    <property type="entry name" value="UDPglc_GDPman_dh"/>
    <property type="match status" value="1"/>
</dbReference>
<comment type="pathway">
    <text evidence="1">Nucleotide-sugar biosynthesis; UDP-alpha-D-glucuronate biosynthesis; UDP-alpha-D-glucuronate from UDP-alpha-D-glucose: step 1/1.</text>
</comment>
<dbReference type="InterPro" id="IPR014026">
    <property type="entry name" value="UDP-Glc/GDP-Man_DH_dimer"/>
</dbReference>
<evidence type="ECO:0000313" key="12">
    <source>
        <dbReference type="EMBL" id="PSO09261.1"/>
    </source>
</evidence>
<evidence type="ECO:0000256" key="1">
    <source>
        <dbReference type="ARBA" id="ARBA00004701"/>
    </source>
</evidence>
<dbReference type="InterPro" id="IPR028357">
    <property type="entry name" value="UDPglc_DH_bac"/>
</dbReference>
<comment type="catalytic activity">
    <reaction evidence="6 7">
        <text>UDP-alpha-D-glucose + 2 NAD(+) + H2O = UDP-alpha-D-glucuronate + 2 NADH + 3 H(+)</text>
        <dbReference type="Rhea" id="RHEA:23596"/>
        <dbReference type="ChEBI" id="CHEBI:15377"/>
        <dbReference type="ChEBI" id="CHEBI:15378"/>
        <dbReference type="ChEBI" id="CHEBI:57540"/>
        <dbReference type="ChEBI" id="CHEBI:57945"/>
        <dbReference type="ChEBI" id="CHEBI:58052"/>
        <dbReference type="ChEBI" id="CHEBI:58885"/>
        <dbReference type="EC" id="1.1.1.22"/>
    </reaction>
</comment>
<evidence type="ECO:0000256" key="2">
    <source>
        <dbReference type="ARBA" id="ARBA00006601"/>
    </source>
</evidence>
<dbReference type="SUPFAM" id="SSF51735">
    <property type="entry name" value="NAD(P)-binding Rossmann-fold domains"/>
    <property type="match status" value="1"/>
</dbReference>
<feature type="binding site" evidence="10">
    <location>
        <position position="92"/>
    </location>
    <ligand>
        <name>NAD(+)</name>
        <dbReference type="ChEBI" id="CHEBI:57540"/>
    </ligand>
</feature>
<dbReference type="Pfam" id="PF00984">
    <property type="entry name" value="UDPG_MGDP_dh"/>
    <property type="match status" value="1"/>
</dbReference>
<dbReference type="InterPro" id="IPR001732">
    <property type="entry name" value="UDP-Glc/GDP-Man_DH_N"/>
</dbReference>
<evidence type="ECO:0000256" key="8">
    <source>
        <dbReference type="PIRSR" id="PIRSR500134-1"/>
    </source>
</evidence>
<dbReference type="UniPathway" id="UPA00038">
    <property type="reaction ID" value="UER00491"/>
</dbReference>
<feature type="binding site" evidence="10">
    <location>
        <position position="152"/>
    </location>
    <ligand>
        <name>NAD(+)</name>
        <dbReference type="ChEBI" id="CHEBI:57540"/>
    </ligand>
</feature>
<gene>
    <name evidence="12" type="ORF">B9Q04_01250</name>
</gene>
<dbReference type="Proteomes" id="UP000242015">
    <property type="component" value="Unassembled WGS sequence"/>
</dbReference>
<dbReference type="PANTHER" id="PTHR43750:SF3">
    <property type="entry name" value="UDP-GLUCOSE 6-DEHYDROGENASE TUAD"/>
    <property type="match status" value="1"/>
</dbReference>
<reference evidence="12 13" key="1">
    <citation type="submission" date="2017-04" db="EMBL/GenBank/DDBJ databases">
        <title>Novel microbial lineages endemic to geothermal iron-oxide mats fill important gaps in the evolutionary history of Archaea.</title>
        <authorList>
            <person name="Jay Z.J."/>
            <person name="Beam J.P."/>
            <person name="Dlakic M."/>
            <person name="Rusch D.B."/>
            <person name="Kozubal M.A."/>
            <person name="Inskeep W.P."/>
        </authorList>
    </citation>
    <scope>NUCLEOTIDE SEQUENCE [LARGE SCALE GENOMIC DNA]</scope>
    <source>
        <strain evidence="12">BE_D</strain>
    </source>
</reference>
<dbReference type="InterPro" id="IPR036220">
    <property type="entry name" value="UDP-Glc/GDP-Man_DH_C_sf"/>
</dbReference>
<protein>
    <recommendedName>
        <fullName evidence="3 7">UDP-glucose 6-dehydrogenase</fullName>
        <ecNumber evidence="3 7">1.1.1.22</ecNumber>
    </recommendedName>
</protein>
<dbReference type="InterPro" id="IPR036291">
    <property type="entry name" value="NAD(P)-bd_dom_sf"/>
</dbReference>
<feature type="binding site" evidence="9">
    <location>
        <position position="323"/>
    </location>
    <ligand>
        <name>substrate</name>
    </ligand>
</feature>
<evidence type="ECO:0000256" key="5">
    <source>
        <dbReference type="ARBA" id="ARBA00023027"/>
    </source>
</evidence>
<evidence type="ECO:0000259" key="11">
    <source>
        <dbReference type="SMART" id="SM00984"/>
    </source>
</evidence>
<dbReference type="InterPro" id="IPR014027">
    <property type="entry name" value="UDP-Glc/GDP-Man_DH_C"/>
</dbReference>
<feature type="binding site" evidence="10">
    <location>
        <position position="260"/>
    </location>
    <ligand>
        <name>NAD(+)</name>
        <dbReference type="ChEBI" id="CHEBI:57540"/>
    </ligand>
</feature>
<sequence>MKLGVVGLGYVGIVSSLGFAELGFNVVGVDVDTARVESLSKGRPPVFEPGLEDYLKRNMKRAGGSGGGGVAVFTTDYTRLLGCDVVFITVGTPPREGGGQNLEYFEGAVKMLREVGFRGVVVPRSTVLPGTTERVVAPLFEHVGYNPEFLAEGSAFRDFFNPDKIVLGYSDGVALEALRKVYSPFNAPKLELGVREAELVKYANNAFLALKVAYADEVGNIAKKLGVDVYRVMDAVGLDRRIGRAFLNAGIGFGGSCFPKDLAALIHLSRDLGYEPVLLDALLEQNRRQPLMLVDLLRTRVRERLGRPSLRGLRVGVLGLAFKPNTDDVREAPSIRVVSALLDEGVEVHAYDPRAEENFRRLSPRFSSNVVYHATAKECVEACEAVLILTEWEEFRDASLYGGRLVLEGRRVLGVEGVCW</sequence>
<feature type="binding site" evidence="9">
    <location>
        <position position="201"/>
    </location>
    <ligand>
        <name>substrate</name>
    </ligand>
</feature>
<evidence type="ECO:0000313" key="13">
    <source>
        <dbReference type="Proteomes" id="UP000242015"/>
    </source>
</evidence>
<dbReference type="GO" id="GO:0006065">
    <property type="term" value="P:UDP-glucuronate biosynthetic process"/>
    <property type="evidence" value="ECO:0007669"/>
    <property type="project" value="UniProtKB-UniPathway"/>
</dbReference>
<dbReference type="GO" id="GO:0003979">
    <property type="term" value="F:UDP-glucose 6-dehydrogenase activity"/>
    <property type="evidence" value="ECO:0007669"/>
    <property type="project" value="UniProtKB-EC"/>
</dbReference>
<dbReference type="GO" id="GO:0051287">
    <property type="term" value="F:NAD binding"/>
    <property type="evidence" value="ECO:0007669"/>
    <property type="project" value="InterPro"/>
</dbReference>
<dbReference type="PIRSF" id="PIRSF500134">
    <property type="entry name" value="UDPglc_DH_bac"/>
    <property type="match status" value="1"/>
</dbReference>
<proteinExistence type="inferred from homology"/>
<accession>A0A2R6CEL2</accession>
<evidence type="ECO:0000256" key="10">
    <source>
        <dbReference type="PIRSR" id="PIRSR500134-3"/>
    </source>
</evidence>
<feature type="domain" description="UDP-glucose/GDP-mannose dehydrogenase C-terminal" evidence="11">
    <location>
        <begin position="316"/>
        <end position="415"/>
    </location>
</feature>
<dbReference type="NCBIfam" id="TIGR03026">
    <property type="entry name" value="NDP-sugDHase"/>
    <property type="match status" value="1"/>
</dbReference>
<evidence type="ECO:0000256" key="3">
    <source>
        <dbReference type="ARBA" id="ARBA00012954"/>
    </source>
</evidence>
<dbReference type="GO" id="GO:0000271">
    <property type="term" value="P:polysaccharide biosynthetic process"/>
    <property type="evidence" value="ECO:0007669"/>
    <property type="project" value="InterPro"/>
</dbReference>
<dbReference type="AlphaFoldDB" id="A0A2R6CEL2"/>
<organism evidence="12 13">
    <name type="scientific">Candidatus Marsarchaeota G2 archaeon BE_D</name>
    <dbReference type="NCBI Taxonomy" id="1978158"/>
    <lineage>
        <taxon>Archaea</taxon>
        <taxon>Candidatus Marsarchaeota</taxon>
        <taxon>Candidatus Marsarchaeota group 2</taxon>
    </lineage>
</organism>
<feature type="binding site" evidence="9">
    <location>
        <begin position="149"/>
        <end position="152"/>
    </location>
    <ligand>
        <name>substrate</name>
    </ligand>
</feature>
<dbReference type="EC" id="1.1.1.22" evidence="3 7"/>
<evidence type="ECO:0000256" key="4">
    <source>
        <dbReference type="ARBA" id="ARBA00023002"/>
    </source>
</evidence>
<dbReference type="InterPro" id="IPR017476">
    <property type="entry name" value="UDP-Glc/GDP-Man"/>
</dbReference>
<dbReference type="SMART" id="SM00984">
    <property type="entry name" value="UDPG_MGDP_dh_C"/>
    <property type="match status" value="1"/>
</dbReference>